<dbReference type="Proteomes" id="UP000198672">
    <property type="component" value="Unassembled WGS sequence"/>
</dbReference>
<evidence type="ECO:0000313" key="5">
    <source>
        <dbReference type="Proteomes" id="UP000198672"/>
    </source>
</evidence>
<keyword evidence="1 4" id="KW-0489">Methyltransferase</keyword>
<dbReference type="Pfam" id="PF13649">
    <property type="entry name" value="Methyltransf_25"/>
    <property type="match status" value="1"/>
</dbReference>
<dbReference type="PANTHER" id="PTHR43861">
    <property type="entry name" value="TRANS-ACONITATE 2-METHYLTRANSFERASE-RELATED"/>
    <property type="match status" value="1"/>
</dbReference>
<dbReference type="AlphaFoldDB" id="A0A1H3FEN8"/>
<dbReference type="EMBL" id="FNOW01000018">
    <property type="protein sequence ID" value="SDX89426.1"/>
    <property type="molecule type" value="Genomic_DNA"/>
</dbReference>
<reference evidence="5" key="1">
    <citation type="submission" date="2016-10" db="EMBL/GenBank/DDBJ databases">
        <authorList>
            <person name="Varghese N."/>
            <person name="Submissions S."/>
        </authorList>
    </citation>
    <scope>NUCLEOTIDE SEQUENCE [LARGE SCALE GENOMIC DNA]</scope>
    <source>
        <strain evidence="5">DSM 173</strain>
    </source>
</reference>
<evidence type="ECO:0000259" key="3">
    <source>
        <dbReference type="Pfam" id="PF13649"/>
    </source>
</evidence>
<gene>
    <name evidence="4" type="ORF">SAMN05421644_11822</name>
</gene>
<dbReference type="InterPro" id="IPR029063">
    <property type="entry name" value="SAM-dependent_MTases_sf"/>
</dbReference>
<dbReference type="STRING" id="61595.SAMN05421644_11822"/>
<proteinExistence type="predicted"/>
<dbReference type="SUPFAM" id="SSF53335">
    <property type="entry name" value="S-adenosyl-L-methionine-dependent methyltransferases"/>
    <property type="match status" value="1"/>
</dbReference>
<name>A0A1H3FEN8_ALLWA</name>
<dbReference type="GO" id="GO:0032259">
    <property type="term" value="P:methylation"/>
    <property type="evidence" value="ECO:0007669"/>
    <property type="project" value="UniProtKB-KW"/>
</dbReference>
<accession>A0A1H3FEN8</accession>
<keyword evidence="5" id="KW-1185">Reference proteome</keyword>
<keyword evidence="2 4" id="KW-0808">Transferase</keyword>
<organism evidence="4 5">
    <name type="scientific">Allochromatium warmingii</name>
    <name type="common">Chromatium warmingii</name>
    <dbReference type="NCBI Taxonomy" id="61595"/>
    <lineage>
        <taxon>Bacteria</taxon>
        <taxon>Pseudomonadati</taxon>
        <taxon>Pseudomonadota</taxon>
        <taxon>Gammaproteobacteria</taxon>
        <taxon>Chromatiales</taxon>
        <taxon>Chromatiaceae</taxon>
        <taxon>Allochromatium</taxon>
    </lineage>
</organism>
<feature type="domain" description="Methyltransferase" evidence="3">
    <location>
        <begin position="58"/>
        <end position="145"/>
    </location>
</feature>
<sequence>MGAFAAQTRGGGALIVATMTSDYYETHAATFFAETCAVDMEPLYRRFLPYVCPAGHLLDAGCGSGRDARAFRERGYTVTACDASPTLAALAATYIGIPVAVCRLQDVAWSETFDGIWACASLLHVPQLELAAVMQRLARALKPAGVLYVSFKYGVGEREQNGRRFTDLDEAGLTALVDRITGLELQEIWITADRRPERASEQWLNARLYQC</sequence>
<evidence type="ECO:0000256" key="1">
    <source>
        <dbReference type="ARBA" id="ARBA00022603"/>
    </source>
</evidence>
<evidence type="ECO:0000313" key="4">
    <source>
        <dbReference type="EMBL" id="SDX89426.1"/>
    </source>
</evidence>
<dbReference type="Gene3D" id="3.40.50.150">
    <property type="entry name" value="Vaccinia Virus protein VP39"/>
    <property type="match status" value="1"/>
</dbReference>
<dbReference type="GO" id="GO:0008168">
    <property type="term" value="F:methyltransferase activity"/>
    <property type="evidence" value="ECO:0007669"/>
    <property type="project" value="UniProtKB-KW"/>
</dbReference>
<dbReference type="InterPro" id="IPR041698">
    <property type="entry name" value="Methyltransf_25"/>
</dbReference>
<evidence type="ECO:0000256" key="2">
    <source>
        <dbReference type="ARBA" id="ARBA00022679"/>
    </source>
</evidence>
<protein>
    <submittedName>
        <fullName evidence="4">Methyltransferase domain-containing protein</fullName>
    </submittedName>
</protein>
<dbReference type="CDD" id="cd02440">
    <property type="entry name" value="AdoMet_MTases"/>
    <property type="match status" value="1"/>
</dbReference>
<dbReference type="PANTHER" id="PTHR43861:SF1">
    <property type="entry name" value="TRANS-ACONITATE 2-METHYLTRANSFERASE"/>
    <property type="match status" value="1"/>
</dbReference>